<sequence length="311" mass="34625">MKHQSLTALVQELHTLRDYIRWTLSQFNKHQVYFGHGTDNPWDEAVQLVLGAVHLPWNTDASLLDARLTQEERERIVQLIRRRCEERMPLPYLLGEAWFAGLPFNVDPRVLIPRSPIGELIQEGFQPWLTEPPQRILDLCTGSGCIGIACAHAFSGAQVDLSDISTDALAVAQTNIERHGLSTRVRALHADLFAGLDGQKYDLIVSNPPYVDTHDLATMPMEYQQEPELALAAGEDGLDLVRIILAQAGQHLTETGLLIVEVGNSESHLEAAYPEVPFLWLEFAEGGQGVFLLTAEQVRTYQADFIQGAKG</sequence>
<keyword evidence="1 4" id="KW-0489">Methyltransferase</keyword>
<dbReference type="SUPFAM" id="SSF53335">
    <property type="entry name" value="S-adenosyl-L-methionine-dependent methyltransferases"/>
    <property type="match status" value="1"/>
</dbReference>
<protein>
    <recommendedName>
        <fullName evidence="4">Ribosomal protein uL3 glutamine methyltransferase</fullName>
        <shortName evidence="4">uL3 MTase</shortName>
        <ecNumber evidence="4">2.1.1.298</ecNumber>
    </recommendedName>
    <alternativeName>
        <fullName evidence="4">N5-glutamine methyltransferase PrmB</fullName>
    </alternativeName>
</protein>
<keyword evidence="7" id="KW-1185">Reference proteome</keyword>
<dbReference type="RefSeq" id="WP_093308327.1">
    <property type="nucleotide sequence ID" value="NZ_FNYH01000001.1"/>
</dbReference>
<keyword evidence="6" id="KW-0687">Ribonucleoprotein</keyword>
<dbReference type="NCBIfam" id="TIGR03533">
    <property type="entry name" value="L3_gln_methyl"/>
    <property type="match status" value="1"/>
</dbReference>
<dbReference type="Gene3D" id="3.40.50.150">
    <property type="entry name" value="Vaccinia Virus protein VP39"/>
    <property type="match status" value="1"/>
</dbReference>
<organism evidence="6 7">
    <name type="scientific">Allopseudospirillum japonicum</name>
    <dbReference type="NCBI Taxonomy" id="64971"/>
    <lineage>
        <taxon>Bacteria</taxon>
        <taxon>Pseudomonadati</taxon>
        <taxon>Pseudomonadota</taxon>
        <taxon>Gammaproteobacteria</taxon>
        <taxon>Oceanospirillales</taxon>
        <taxon>Oceanospirillaceae</taxon>
        <taxon>Allopseudospirillum</taxon>
    </lineage>
</organism>
<name>A0A1H6QSV6_9GAMM</name>
<keyword evidence="2 4" id="KW-0808">Transferase</keyword>
<dbReference type="GO" id="GO:0003676">
    <property type="term" value="F:nucleic acid binding"/>
    <property type="evidence" value="ECO:0007669"/>
    <property type="project" value="InterPro"/>
</dbReference>
<dbReference type="AlphaFoldDB" id="A0A1H6QSV6"/>
<proteinExistence type="inferred from homology"/>
<dbReference type="InterPro" id="IPR017127">
    <property type="entry name" value="Ribosome_uL3_MTase"/>
</dbReference>
<keyword evidence="6" id="KW-0689">Ribosomal protein</keyword>
<dbReference type="Gene3D" id="1.10.8.10">
    <property type="entry name" value="DNA helicase RuvA subunit, C-terminal domain"/>
    <property type="match status" value="1"/>
</dbReference>
<comment type="function">
    <text evidence="4">Methylates ribosomal protein uL3 on a specific glutamine residue.</text>
</comment>
<dbReference type="PANTHER" id="PTHR47806:SF1">
    <property type="entry name" value="RIBOSOMAL PROTEIN UL3 GLUTAMINE METHYLTRANSFERASE"/>
    <property type="match status" value="1"/>
</dbReference>
<gene>
    <name evidence="4" type="primary">prmB</name>
    <name evidence="6" type="ORF">SAMN05421831_101465</name>
</gene>
<feature type="domain" description="Methyltransferase small" evidence="5">
    <location>
        <begin position="133"/>
        <end position="215"/>
    </location>
</feature>
<dbReference type="NCBIfam" id="TIGR00536">
    <property type="entry name" value="hemK_fam"/>
    <property type="match status" value="1"/>
</dbReference>
<dbReference type="EMBL" id="FNYH01000001">
    <property type="protein sequence ID" value="SEI42570.1"/>
    <property type="molecule type" value="Genomic_DNA"/>
</dbReference>
<dbReference type="InterPro" id="IPR029063">
    <property type="entry name" value="SAM-dependent_MTases_sf"/>
</dbReference>
<dbReference type="HAMAP" id="MF_02125">
    <property type="entry name" value="L3_methyltr_PrmB"/>
    <property type="match status" value="1"/>
</dbReference>
<accession>A0A1H6QSV6</accession>
<dbReference type="GO" id="GO:0005840">
    <property type="term" value="C:ribosome"/>
    <property type="evidence" value="ECO:0007669"/>
    <property type="project" value="UniProtKB-KW"/>
</dbReference>
<dbReference type="InterPro" id="IPR002052">
    <property type="entry name" value="DNA_methylase_N6_adenine_CS"/>
</dbReference>
<dbReference type="GO" id="GO:0005829">
    <property type="term" value="C:cytosol"/>
    <property type="evidence" value="ECO:0007669"/>
    <property type="project" value="TreeGrafter"/>
</dbReference>
<keyword evidence="3 4" id="KW-0949">S-adenosyl-L-methionine</keyword>
<dbReference type="EC" id="2.1.1.298" evidence="4"/>
<dbReference type="OrthoDB" id="9800643at2"/>
<dbReference type="CDD" id="cd02440">
    <property type="entry name" value="AdoMet_MTases"/>
    <property type="match status" value="1"/>
</dbReference>
<dbReference type="GO" id="GO:0032259">
    <property type="term" value="P:methylation"/>
    <property type="evidence" value="ECO:0007669"/>
    <property type="project" value="UniProtKB-KW"/>
</dbReference>
<evidence type="ECO:0000313" key="7">
    <source>
        <dbReference type="Proteomes" id="UP000242999"/>
    </source>
</evidence>
<evidence type="ECO:0000256" key="3">
    <source>
        <dbReference type="ARBA" id="ARBA00022691"/>
    </source>
</evidence>
<dbReference type="PROSITE" id="PS00092">
    <property type="entry name" value="N6_MTASE"/>
    <property type="match status" value="1"/>
</dbReference>
<evidence type="ECO:0000259" key="5">
    <source>
        <dbReference type="Pfam" id="PF05175"/>
    </source>
</evidence>
<dbReference type="NCBIfam" id="TIGR03534">
    <property type="entry name" value="RF_mod_PrmC"/>
    <property type="match status" value="1"/>
</dbReference>
<comment type="similarity">
    <text evidence="4">Belongs to the protein N5-glutamine methyltransferase family. PrmB subfamily.</text>
</comment>
<dbReference type="PIRSF" id="PIRSF037167">
    <property type="entry name" value="Mtase_YfcB_prd"/>
    <property type="match status" value="1"/>
</dbReference>
<dbReference type="Proteomes" id="UP000242999">
    <property type="component" value="Unassembled WGS sequence"/>
</dbReference>
<dbReference type="PANTHER" id="PTHR47806">
    <property type="entry name" value="50S RIBOSOMAL PROTEIN L3 GLUTAMINE METHYLTRANSFERASE"/>
    <property type="match status" value="1"/>
</dbReference>
<comment type="catalytic activity">
    <reaction evidence="4">
        <text>L-glutaminyl-[ribosomal protein uL3] + S-adenosyl-L-methionine = N(5)-methyl-L-glutaminyl-[ribosomal protein uL3] + S-adenosyl-L-homocysteine + H(+)</text>
        <dbReference type="Rhea" id="RHEA:45020"/>
        <dbReference type="Rhea" id="RHEA-COMP:11063"/>
        <dbReference type="Rhea" id="RHEA-COMP:11064"/>
        <dbReference type="ChEBI" id="CHEBI:15378"/>
        <dbReference type="ChEBI" id="CHEBI:30011"/>
        <dbReference type="ChEBI" id="CHEBI:57856"/>
        <dbReference type="ChEBI" id="CHEBI:59789"/>
        <dbReference type="ChEBI" id="CHEBI:61891"/>
        <dbReference type="EC" id="2.1.1.298"/>
    </reaction>
</comment>
<dbReference type="STRING" id="64971.SAMN05421831_101465"/>
<evidence type="ECO:0000313" key="6">
    <source>
        <dbReference type="EMBL" id="SEI42570.1"/>
    </source>
</evidence>
<evidence type="ECO:0000256" key="1">
    <source>
        <dbReference type="ARBA" id="ARBA00022603"/>
    </source>
</evidence>
<dbReference type="InterPro" id="IPR007848">
    <property type="entry name" value="Small_mtfrase_dom"/>
</dbReference>
<reference evidence="7" key="1">
    <citation type="submission" date="2016-10" db="EMBL/GenBank/DDBJ databases">
        <authorList>
            <person name="Varghese N."/>
            <person name="Submissions S."/>
        </authorList>
    </citation>
    <scope>NUCLEOTIDE SEQUENCE [LARGE SCALE GENOMIC DNA]</scope>
    <source>
        <strain evidence="7">DSM 7165</strain>
    </source>
</reference>
<dbReference type="Pfam" id="PF05175">
    <property type="entry name" value="MTS"/>
    <property type="match status" value="1"/>
</dbReference>
<dbReference type="FunFam" id="3.40.50.150:FF:000042">
    <property type="entry name" value="50S ribosomal protein L3 glutamine methyltransferase"/>
    <property type="match status" value="1"/>
</dbReference>
<evidence type="ECO:0000256" key="4">
    <source>
        <dbReference type="HAMAP-Rule" id="MF_02125"/>
    </source>
</evidence>
<dbReference type="GO" id="GO:0036009">
    <property type="term" value="F:protein-glutamine N-methyltransferase activity"/>
    <property type="evidence" value="ECO:0007669"/>
    <property type="project" value="UniProtKB-UniRule"/>
</dbReference>
<dbReference type="InterPro" id="IPR004556">
    <property type="entry name" value="HemK-like"/>
</dbReference>
<evidence type="ECO:0000256" key="2">
    <source>
        <dbReference type="ARBA" id="ARBA00022679"/>
    </source>
</evidence>
<dbReference type="InterPro" id="IPR019874">
    <property type="entry name" value="RF_methyltr_PrmC"/>
</dbReference>